<evidence type="ECO:0000256" key="2">
    <source>
        <dbReference type="ARBA" id="ARBA00023125"/>
    </source>
</evidence>
<keyword evidence="2" id="KW-0238">DNA-binding</keyword>
<evidence type="ECO:0000256" key="1">
    <source>
        <dbReference type="ARBA" id="ARBA00023015"/>
    </source>
</evidence>
<accession>A0A2G7TCG7</accession>
<evidence type="ECO:0000313" key="5">
    <source>
        <dbReference type="EMBL" id="PII36733.1"/>
    </source>
</evidence>
<dbReference type="InterPro" id="IPR036390">
    <property type="entry name" value="WH_DNA-bd_sf"/>
</dbReference>
<protein>
    <submittedName>
        <fullName evidence="5">GntR family transcriptional regulator</fullName>
    </submittedName>
</protein>
<dbReference type="SMART" id="SM00895">
    <property type="entry name" value="FCD"/>
    <property type="match status" value="1"/>
</dbReference>
<dbReference type="InterPro" id="IPR000524">
    <property type="entry name" value="Tscrpt_reg_HTH_GntR"/>
</dbReference>
<dbReference type="InterPro" id="IPR036388">
    <property type="entry name" value="WH-like_DNA-bd_sf"/>
</dbReference>
<reference evidence="5" key="1">
    <citation type="submission" date="2017-10" db="EMBL/GenBank/DDBJ databases">
        <title>Chryseobacterium sp. B5 is a hydrocarbonoclastic and plant growth promoting bacterium.</title>
        <authorList>
            <person name="Thijs S."/>
            <person name="Gkorezis P."/>
            <person name="Van Hamme J."/>
        </authorList>
    </citation>
    <scope>NUCLEOTIDE SEQUENCE</scope>
    <source>
        <strain evidence="5">B5</strain>
    </source>
</reference>
<dbReference type="CDD" id="cd07377">
    <property type="entry name" value="WHTH_GntR"/>
    <property type="match status" value="1"/>
</dbReference>
<dbReference type="InterPro" id="IPR011711">
    <property type="entry name" value="GntR_C"/>
</dbReference>
<comment type="caution">
    <text evidence="5">The sequence shown here is derived from an EMBL/GenBank/DDBJ whole genome shotgun (WGS) entry which is preliminary data.</text>
</comment>
<feature type="domain" description="HTH gntR-type" evidence="4">
    <location>
        <begin position="14"/>
        <end position="81"/>
    </location>
</feature>
<dbReference type="SUPFAM" id="SSF46785">
    <property type="entry name" value="Winged helix' DNA-binding domain"/>
    <property type="match status" value="1"/>
</dbReference>
<dbReference type="SUPFAM" id="SSF48008">
    <property type="entry name" value="GntR ligand-binding domain-like"/>
    <property type="match status" value="1"/>
</dbReference>
<dbReference type="Pfam" id="PF00392">
    <property type="entry name" value="GntR"/>
    <property type="match status" value="1"/>
</dbReference>
<keyword evidence="1" id="KW-0805">Transcription regulation</keyword>
<evidence type="ECO:0000259" key="4">
    <source>
        <dbReference type="PROSITE" id="PS50949"/>
    </source>
</evidence>
<sequence length="222" mass="24897">MLTDRRASFDTVHATAQEEAYQHIKRGIRTGELRPGMRLAPDDIAAEIGTSRMPVREALNRLATEGLIVNRPNRGSVVRVLTEKEVREVFAMRAVLEGLAATLAAENVTTNDIHDLEQLLQRMHRSGLNASEWITAHRQFHERLCTIADAPQLMRQIASLHSVSEPLMRVWLEGKPSTDYVHDRHEELIGALKARDGAKVEALMRAHILRTLPGILQANQAD</sequence>
<dbReference type="GO" id="GO:0003700">
    <property type="term" value="F:DNA-binding transcription factor activity"/>
    <property type="evidence" value="ECO:0007669"/>
    <property type="project" value="InterPro"/>
</dbReference>
<dbReference type="AlphaFoldDB" id="A0A2G7TCG7"/>
<gene>
    <name evidence="5" type="ORF">CTI11_05365</name>
</gene>
<dbReference type="InterPro" id="IPR008920">
    <property type="entry name" value="TF_FadR/GntR_C"/>
</dbReference>
<dbReference type="PROSITE" id="PS50949">
    <property type="entry name" value="HTH_GNTR"/>
    <property type="match status" value="1"/>
</dbReference>
<dbReference type="SMART" id="SM00345">
    <property type="entry name" value="HTH_GNTR"/>
    <property type="match status" value="1"/>
</dbReference>
<name>A0A2G7TCG7_9FLAO</name>
<proteinExistence type="predicted"/>
<keyword evidence="3" id="KW-0804">Transcription</keyword>
<dbReference type="Gene3D" id="1.10.10.10">
    <property type="entry name" value="Winged helix-like DNA-binding domain superfamily/Winged helix DNA-binding domain"/>
    <property type="match status" value="1"/>
</dbReference>
<dbReference type="GO" id="GO:0003677">
    <property type="term" value="F:DNA binding"/>
    <property type="evidence" value="ECO:0007669"/>
    <property type="project" value="UniProtKB-KW"/>
</dbReference>
<dbReference type="EMBL" id="PEKC01000012">
    <property type="protein sequence ID" value="PII36733.1"/>
    <property type="molecule type" value="Genomic_DNA"/>
</dbReference>
<organism evidence="5">
    <name type="scientific">Chryseobacterium sp. B5</name>
    <dbReference type="NCBI Taxonomy" id="2050562"/>
    <lineage>
        <taxon>Bacteria</taxon>
        <taxon>Pseudomonadati</taxon>
        <taxon>Bacteroidota</taxon>
        <taxon>Flavobacteriia</taxon>
        <taxon>Flavobacteriales</taxon>
        <taxon>Weeksellaceae</taxon>
        <taxon>Chryseobacterium group</taxon>
        <taxon>Chryseobacterium</taxon>
    </lineage>
</organism>
<dbReference type="PANTHER" id="PTHR43537:SF24">
    <property type="entry name" value="GLUCONATE OPERON TRANSCRIPTIONAL REPRESSOR"/>
    <property type="match status" value="1"/>
</dbReference>
<dbReference type="Gene3D" id="1.20.120.530">
    <property type="entry name" value="GntR ligand-binding domain-like"/>
    <property type="match status" value="1"/>
</dbReference>
<dbReference type="Pfam" id="PF07729">
    <property type="entry name" value="FCD"/>
    <property type="match status" value="1"/>
</dbReference>
<dbReference type="PANTHER" id="PTHR43537">
    <property type="entry name" value="TRANSCRIPTIONAL REGULATOR, GNTR FAMILY"/>
    <property type="match status" value="1"/>
</dbReference>
<evidence type="ECO:0000256" key="3">
    <source>
        <dbReference type="ARBA" id="ARBA00023163"/>
    </source>
</evidence>